<evidence type="ECO:0000313" key="2">
    <source>
        <dbReference type="EMBL" id="KPN30542.1"/>
    </source>
</evidence>
<sequence>MNALWPLHDQFYTVDGELKLSTTEGLVQTFVDLSPAEPSRPSTTDNTRYSTGADPTPWQEREGPVERVFPVVTAGWQLMLVGLSAATVSVRSWQSWRH</sequence>
<reference evidence="3" key="1">
    <citation type="submission" date="2013-11" db="EMBL/GenBank/DDBJ databases">
        <authorList>
            <person name="Hoang H.T."/>
            <person name="Killian M.L."/>
            <person name="Madson D.M."/>
            <person name="Arruda P.H.E."/>
            <person name="Sun D."/>
            <person name="Schwartz K.J."/>
            <person name="Yoon K."/>
        </authorList>
    </citation>
    <scope>NUCLEOTIDE SEQUENCE [LARGE SCALE GENOMIC DNA]</scope>
    <source>
        <strain evidence="3">CDK2</strain>
    </source>
</reference>
<gene>
    <name evidence="2" type="ORF">SY89_01277</name>
</gene>
<accession>A0A0P7HAS1</accession>
<organism evidence="2 3">
    <name type="scientific">Halolamina pelagica</name>
    <dbReference type="NCBI Taxonomy" id="699431"/>
    <lineage>
        <taxon>Archaea</taxon>
        <taxon>Methanobacteriati</taxon>
        <taxon>Methanobacteriota</taxon>
        <taxon>Stenosarchaea group</taxon>
        <taxon>Halobacteria</taxon>
        <taxon>Halobacteriales</taxon>
        <taxon>Haloferacaceae</taxon>
    </lineage>
</organism>
<comment type="caution">
    <text evidence="2">The sequence shown here is derived from an EMBL/GenBank/DDBJ whole genome shotgun (WGS) entry which is preliminary data.</text>
</comment>
<dbReference type="AlphaFoldDB" id="A0A0P7HAS1"/>
<evidence type="ECO:0000313" key="3">
    <source>
        <dbReference type="Proteomes" id="UP000050535"/>
    </source>
</evidence>
<keyword evidence="3" id="KW-1185">Reference proteome</keyword>
<proteinExistence type="predicted"/>
<evidence type="ECO:0000256" key="1">
    <source>
        <dbReference type="SAM" id="MobiDB-lite"/>
    </source>
</evidence>
<dbReference type="Proteomes" id="UP000050535">
    <property type="component" value="Unassembled WGS sequence"/>
</dbReference>
<name>A0A0P7HAS1_9EURY</name>
<dbReference type="EMBL" id="LGUC01000001">
    <property type="protein sequence ID" value="KPN30542.1"/>
    <property type="molecule type" value="Genomic_DNA"/>
</dbReference>
<protein>
    <submittedName>
        <fullName evidence="2">Uncharacterized protein</fullName>
    </submittedName>
</protein>
<dbReference type="STRING" id="699431.SY89_01277"/>
<feature type="compositionally biased region" description="Polar residues" evidence="1">
    <location>
        <begin position="40"/>
        <end position="50"/>
    </location>
</feature>
<feature type="region of interest" description="Disordered" evidence="1">
    <location>
        <begin position="32"/>
        <end position="62"/>
    </location>
</feature>